<keyword evidence="11" id="KW-1185">Reference proteome</keyword>
<evidence type="ECO:0000256" key="1">
    <source>
        <dbReference type="ARBA" id="ARBA00004123"/>
    </source>
</evidence>
<dbReference type="SUPFAM" id="SSF57959">
    <property type="entry name" value="Leucine zipper domain"/>
    <property type="match status" value="1"/>
</dbReference>
<dbReference type="InterPro" id="IPR046347">
    <property type="entry name" value="bZIP_sf"/>
</dbReference>
<feature type="region of interest" description="Disordered" evidence="8">
    <location>
        <begin position="48"/>
        <end position="86"/>
    </location>
</feature>
<evidence type="ECO:0000256" key="2">
    <source>
        <dbReference type="ARBA" id="ARBA00007163"/>
    </source>
</evidence>
<feature type="coiled-coil region" evidence="7">
    <location>
        <begin position="231"/>
        <end position="265"/>
    </location>
</feature>
<evidence type="ECO:0000313" key="10">
    <source>
        <dbReference type="EMBL" id="KAG2482513.1"/>
    </source>
</evidence>
<dbReference type="PROSITE" id="PS50217">
    <property type="entry name" value="BZIP"/>
    <property type="match status" value="1"/>
</dbReference>
<organism evidence="10 11">
    <name type="scientific">Edaphochlamys debaryana</name>
    <dbReference type="NCBI Taxonomy" id="47281"/>
    <lineage>
        <taxon>Eukaryota</taxon>
        <taxon>Viridiplantae</taxon>
        <taxon>Chlorophyta</taxon>
        <taxon>core chlorophytes</taxon>
        <taxon>Chlorophyceae</taxon>
        <taxon>CS clade</taxon>
        <taxon>Chlamydomonadales</taxon>
        <taxon>Chlamydomonadales incertae sedis</taxon>
        <taxon>Edaphochlamys</taxon>
    </lineage>
</organism>
<evidence type="ECO:0000256" key="3">
    <source>
        <dbReference type="ARBA" id="ARBA00023015"/>
    </source>
</evidence>
<keyword evidence="6" id="KW-0539">Nucleus</keyword>
<dbReference type="SMART" id="SM00338">
    <property type="entry name" value="BRLZ"/>
    <property type="match status" value="1"/>
</dbReference>
<dbReference type="GO" id="GO:0003677">
    <property type="term" value="F:DNA binding"/>
    <property type="evidence" value="ECO:0007669"/>
    <property type="project" value="UniProtKB-KW"/>
</dbReference>
<dbReference type="Gene3D" id="1.20.5.170">
    <property type="match status" value="1"/>
</dbReference>
<evidence type="ECO:0000256" key="6">
    <source>
        <dbReference type="ARBA" id="ARBA00023242"/>
    </source>
</evidence>
<reference evidence="10" key="1">
    <citation type="journal article" date="2020" name="bioRxiv">
        <title>Comparative genomics of Chlamydomonas.</title>
        <authorList>
            <person name="Craig R.J."/>
            <person name="Hasan A.R."/>
            <person name="Ness R.W."/>
            <person name="Keightley P.D."/>
        </authorList>
    </citation>
    <scope>NUCLEOTIDE SEQUENCE</scope>
    <source>
        <strain evidence="10">CCAP 11/70</strain>
    </source>
</reference>
<comment type="similarity">
    <text evidence="2">Belongs to the bZIP family.</text>
</comment>
<feature type="region of interest" description="Disordered" evidence="8">
    <location>
        <begin position="156"/>
        <end position="231"/>
    </location>
</feature>
<comment type="subcellular location">
    <subcellularLocation>
        <location evidence="1">Nucleus</location>
    </subcellularLocation>
</comment>
<dbReference type="EMBL" id="JAEHOE010000217">
    <property type="protein sequence ID" value="KAG2482513.1"/>
    <property type="molecule type" value="Genomic_DNA"/>
</dbReference>
<sequence>MEVDNIDLAALLSEPTGSGIPALPDDLDDLFSEELMQFLHSDNQQLEPQPVKELPPAPQPVLAAAVPTSSCSSQSSEGGATAPASPVVSPAPQPMFAAGLAGLPVPGLVPRLVTTTQAQVWAAMLQAAYCAPMQTPLPAPAAAPIVDEAKVRSAQAAVTSSRQASRQASRASEQSDDSSDSDQDDHEMVDSKKPSNKRKAPEVDWRQIEDPAERRRQRRLAKNRVTAARSRERKKAMWSELEDKLKNMETENMQLRAMLETFARENTTLKNQLLHMSRANGAAGVSEGRVGKTMDPAVVLPVIIVTMLVACSLLSSDKAVALFCSVVPMLLMAGVVGPDGAVSSASFSGLLQAMAQLCSRFAKSGRAARRMLFDRHRYLGRRAMLKLGAAGVTTLLRDPGEAKPSSSAADGHSAAPSPSLGEAAATEGSCDCPTLPDAAQTPCSIAIKQEPVC</sequence>
<evidence type="ECO:0000256" key="4">
    <source>
        <dbReference type="ARBA" id="ARBA00023125"/>
    </source>
</evidence>
<dbReference type="CDD" id="cd14704">
    <property type="entry name" value="bZIP_HY5-like"/>
    <property type="match status" value="1"/>
</dbReference>
<feature type="region of interest" description="Disordered" evidence="8">
    <location>
        <begin position="400"/>
        <end position="426"/>
    </location>
</feature>
<dbReference type="OrthoDB" id="644067at2759"/>
<accession>A0A835XGT0</accession>
<dbReference type="GO" id="GO:0005634">
    <property type="term" value="C:nucleus"/>
    <property type="evidence" value="ECO:0007669"/>
    <property type="project" value="UniProtKB-SubCell"/>
</dbReference>
<protein>
    <recommendedName>
        <fullName evidence="9">BZIP domain-containing protein</fullName>
    </recommendedName>
</protein>
<feature type="domain" description="BZIP" evidence="9">
    <location>
        <begin position="213"/>
        <end position="276"/>
    </location>
</feature>
<evidence type="ECO:0000256" key="5">
    <source>
        <dbReference type="ARBA" id="ARBA00023163"/>
    </source>
</evidence>
<dbReference type="PANTHER" id="PTHR47416">
    <property type="entry name" value="BASIC-LEUCINE ZIPPER TRANSCRIPTION FACTOR F-RELATED"/>
    <property type="match status" value="1"/>
</dbReference>
<evidence type="ECO:0000256" key="8">
    <source>
        <dbReference type="SAM" id="MobiDB-lite"/>
    </source>
</evidence>
<dbReference type="AlphaFoldDB" id="A0A835XGT0"/>
<keyword evidence="4" id="KW-0238">DNA-binding</keyword>
<feature type="compositionally biased region" description="Acidic residues" evidence="8">
    <location>
        <begin position="174"/>
        <end position="185"/>
    </location>
</feature>
<feature type="compositionally biased region" description="Low complexity" evidence="8">
    <location>
        <begin position="60"/>
        <end position="86"/>
    </location>
</feature>
<keyword evidence="7" id="KW-0175">Coiled coil</keyword>
<evidence type="ECO:0000259" key="9">
    <source>
        <dbReference type="PROSITE" id="PS50217"/>
    </source>
</evidence>
<evidence type="ECO:0000313" key="11">
    <source>
        <dbReference type="Proteomes" id="UP000612055"/>
    </source>
</evidence>
<dbReference type="PANTHER" id="PTHR47416:SF8">
    <property type="entry name" value="BASIC-LEUCINE ZIPPER TRANSCRIPTION FACTOR E-RELATED"/>
    <property type="match status" value="1"/>
</dbReference>
<keyword evidence="3" id="KW-0805">Transcription regulation</keyword>
<comment type="caution">
    <text evidence="10">The sequence shown here is derived from an EMBL/GenBank/DDBJ whole genome shotgun (WGS) entry which is preliminary data.</text>
</comment>
<proteinExistence type="inferred from homology"/>
<evidence type="ECO:0000256" key="7">
    <source>
        <dbReference type="SAM" id="Coils"/>
    </source>
</evidence>
<dbReference type="InterPro" id="IPR004827">
    <property type="entry name" value="bZIP"/>
</dbReference>
<keyword evidence="5" id="KW-0804">Transcription</keyword>
<dbReference type="Pfam" id="PF00170">
    <property type="entry name" value="bZIP_1"/>
    <property type="match status" value="1"/>
</dbReference>
<dbReference type="GO" id="GO:0003700">
    <property type="term" value="F:DNA-binding transcription factor activity"/>
    <property type="evidence" value="ECO:0007669"/>
    <property type="project" value="InterPro"/>
</dbReference>
<dbReference type="Proteomes" id="UP000612055">
    <property type="component" value="Unassembled WGS sequence"/>
</dbReference>
<gene>
    <name evidence="10" type="ORF">HYH03_018558</name>
</gene>
<name>A0A835XGT0_9CHLO</name>
<feature type="compositionally biased region" description="Basic and acidic residues" evidence="8">
    <location>
        <begin position="186"/>
        <end position="214"/>
    </location>
</feature>
<feature type="compositionally biased region" description="Low complexity" evidence="8">
    <location>
        <begin position="156"/>
        <end position="172"/>
    </location>
</feature>